<gene>
    <name evidence="2" type="ORF">C2G38_2159609</name>
    <name evidence="1" type="ORF">C2G38_2235402</name>
</gene>
<dbReference type="Proteomes" id="UP000266673">
    <property type="component" value="Unassembled WGS sequence"/>
</dbReference>
<dbReference type="EMBL" id="QKWP01005076">
    <property type="protein sequence ID" value="RIB00155.1"/>
    <property type="molecule type" value="Genomic_DNA"/>
</dbReference>
<accession>A0A397TPP3</accession>
<sequence>MPENEHFDANDSVQETVIIIQNNGDEPIYIPNNKCELLSLDMTSEQGITLFRVYSRKVDTAITYSPEMGIKLYLLICEAKCLNKPHSGNYNKLCRMLNDAANSV</sequence>
<comment type="caution">
    <text evidence="1">The sequence shown here is derived from an EMBL/GenBank/DDBJ whole genome shotgun (WGS) entry which is preliminary data.</text>
</comment>
<dbReference type="OrthoDB" id="2396959at2759"/>
<dbReference type="AlphaFoldDB" id="A0A397TPP3"/>
<reference evidence="1 3" key="1">
    <citation type="submission" date="2018-06" db="EMBL/GenBank/DDBJ databases">
        <title>Comparative genomics reveals the genomic features of Rhizophagus irregularis, R. cerebriforme, R. diaphanum and Gigaspora rosea, and their symbiotic lifestyle signature.</title>
        <authorList>
            <person name="Morin E."/>
            <person name="San Clemente H."/>
            <person name="Chen E.C.H."/>
            <person name="De La Providencia I."/>
            <person name="Hainaut M."/>
            <person name="Kuo A."/>
            <person name="Kohler A."/>
            <person name="Murat C."/>
            <person name="Tang N."/>
            <person name="Roy S."/>
            <person name="Loubradou J."/>
            <person name="Henrissat B."/>
            <person name="Grigoriev I.V."/>
            <person name="Corradi N."/>
            <person name="Roux C."/>
            <person name="Martin F.M."/>
        </authorList>
    </citation>
    <scope>NUCLEOTIDE SEQUENCE [LARGE SCALE GENOMIC DNA]</scope>
    <source>
        <strain evidence="1 3">DAOM 194757</strain>
    </source>
</reference>
<organism evidence="1 3">
    <name type="scientific">Gigaspora rosea</name>
    <dbReference type="NCBI Taxonomy" id="44941"/>
    <lineage>
        <taxon>Eukaryota</taxon>
        <taxon>Fungi</taxon>
        <taxon>Fungi incertae sedis</taxon>
        <taxon>Mucoromycota</taxon>
        <taxon>Glomeromycotina</taxon>
        <taxon>Glomeromycetes</taxon>
        <taxon>Diversisporales</taxon>
        <taxon>Gigasporaceae</taxon>
        <taxon>Gigaspora</taxon>
    </lineage>
</organism>
<name>A0A397TPP3_9GLOM</name>
<dbReference type="EMBL" id="QKWP01000086">
    <property type="protein sequence ID" value="RIB27837.1"/>
    <property type="molecule type" value="Genomic_DNA"/>
</dbReference>
<keyword evidence="3" id="KW-1185">Reference proteome</keyword>
<evidence type="ECO:0000313" key="2">
    <source>
        <dbReference type="EMBL" id="RIB27837.1"/>
    </source>
</evidence>
<evidence type="ECO:0000313" key="3">
    <source>
        <dbReference type="Proteomes" id="UP000266673"/>
    </source>
</evidence>
<protein>
    <submittedName>
        <fullName evidence="1">Uncharacterized protein</fullName>
    </submittedName>
</protein>
<evidence type="ECO:0000313" key="1">
    <source>
        <dbReference type="EMBL" id="RIB00155.1"/>
    </source>
</evidence>
<proteinExistence type="predicted"/>